<accession>W5XZS2</accession>
<dbReference type="AlphaFoldDB" id="W5XZS2"/>
<dbReference type="RefSeq" id="WP_025252511.1">
    <property type="nucleotide sequence ID" value="NZ_CP004353.1"/>
</dbReference>
<dbReference type="Proteomes" id="UP000019222">
    <property type="component" value="Chromosome"/>
</dbReference>
<dbReference type="PATRIC" id="fig|1224164.3.peg.1089"/>
<dbReference type="STRING" id="1224164.B843_05455"/>
<evidence type="ECO:0000259" key="1">
    <source>
        <dbReference type="Pfam" id="PF11575"/>
    </source>
</evidence>
<feature type="domain" description="Ferric siderophore reductase C-terminal" evidence="1">
    <location>
        <begin position="246"/>
        <end position="266"/>
    </location>
</feature>
<proteinExistence type="predicted"/>
<dbReference type="HOGENOM" id="CLU_085298_1_0_11"/>
<evidence type="ECO:0000313" key="2">
    <source>
        <dbReference type="EMBL" id="AHI22476.1"/>
    </source>
</evidence>
<dbReference type="Pfam" id="PF11575">
    <property type="entry name" value="FhuF_C"/>
    <property type="match status" value="1"/>
</dbReference>
<gene>
    <name evidence="2" type="ORF">B843_05455</name>
</gene>
<sequence length="283" mass="30257">MSTLDHAFDRLAARHPRFSPSVTAPDHACEEIAGTGTLSLVDACRPESLRAAIEAGKRLFALESDKHAAQLWLYTLLGDIVAPSMTLMVESEVFPVLDLGAGTLFKREPGGYWYGLRPSAQASDAFGVGASLGRGLAPLVEALSECAGMRPAPLWAVVADGFIQPLMGAGNQEFATSQALGLACQVWAGLKKETGAPLPLPRFEQILDGEVLPIEGSGQLLDALRADVFDDLEFSGEQPEFIFSHRVSCCMIYHSPNAGLCTSCPHQDREERLAGLIAAAESY</sequence>
<dbReference type="eggNOG" id="COG4114">
    <property type="taxonomic scope" value="Bacteria"/>
</dbReference>
<dbReference type="KEGG" id="cvt:B843_05455"/>
<dbReference type="InterPro" id="IPR024726">
    <property type="entry name" value="FhuF_C"/>
</dbReference>
<dbReference type="GO" id="GO:0051537">
    <property type="term" value="F:2 iron, 2 sulfur cluster binding"/>
    <property type="evidence" value="ECO:0007669"/>
    <property type="project" value="InterPro"/>
</dbReference>
<reference evidence="2 3" key="1">
    <citation type="submission" date="2013-02" db="EMBL/GenBank/DDBJ databases">
        <title>The complete genome sequence of Corynebacterium vitaeruminis DSM 20294.</title>
        <authorList>
            <person name="Ruckert C."/>
            <person name="Albersmeier A."/>
            <person name="Kalinowski J."/>
        </authorList>
    </citation>
    <scope>NUCLEOTIDE SEQUENCE [LARGE SCALE GENOMIC DNA]</scope>
    <source>
        <strain evidence="3">ATCC 10234</strain>
    </source>
</reference>
<name>W5XZS2_9CORY</name>
<organism evidence="2 3">
    <name type="scientific">Corynebacterium vitaeruminis DSM 20294</name>
    <dbReference type="NCBI Taxonomy" id="1224164"/>
    <lineage>
        <taxon>Bacteria</taxon>
        <taxon>Bacillati</taxon>
        <taxon>Actinomycetota</taxon>
        <taxon>Actinomycetes</taxon>
        <taxon>Mycobacteriales</taxon>
        <taxon>Corynebacteriaceae</taxon>
        <taxon>Corynebacterium</taxon>
    </lineage>
</organism>
<dbReference type="EMBL" id="CP004353">
    <property type="protein sequence ID" value="AHI22476.1"/>
    <property type="molecule type" value="Genomic_DNA"/>
</dbReference>
<evidence type="ECO:0000313" key="3">
    <source>
        <dbReference type="Proteomes" id="UP000019222"/>
    </source>
</evidence>
<protein>
    <recommendedName>
        <fullName evidence="1">Ferric siderophore reductase C-terminal domain-containing protein</fullName>
    </recommendedName>
</protein>
<keyword evidence="3" id="KW-1185">Reference proteome</keyword>